<accession>A0A5B0HDH0</accession>
<dbReference type="Pfam" id="PF13262">
    <property type="entry name" value="DUF4054"/>
    <property type="match status" value="1"/>
</dbReference>
<evidence type="ECO:0000313" key="2">
    <source>
        <dbReference type="Proteomes" id="UP000325273"/>
    </source>
</evidence>
<evidence type="ECO:0000313" key="1">
    <source>
        <dbReference type="EMBL" id="KAA1013024.1"/>
    </source>
</evidence>
<comment type="caution">
    <text evidence="1">The sequence shown here is derived from an EMBL/GenBank/DDBJ whole genome shotgun (WGS) entry which is preliminary data.</text>
</comment>
<dbReference type="Proteomes" id="UP000325273">
    <property type="component" value="Unassembled WGS sequence"/>
</dbReference>
<dbReference type="AlphaFoldDB" id="A0A5B0HDH0"/>
<dbReference type="RefSeq" id="WP_149669654.1">
    <property type="nucleotide sequence ID" value="NZ_VTUZ01000005.1"/>
</dbReference>
<proteinExistence type="predicted"/>
<dbReference type="EMBL" id="VTUZ01000005">
    <property type="protein sequence ID" value="KAA1013024.1"/>
    <property type="molecule type" value="Genomic_DNA"/>
</dbReference>
<reference evidence="1 2" key="1">
    <citation type="submission" date="2019-08" db="EMBL/GenBank/DDBJ databases">
        <title>Paraburkholderia sp. DCY113.</title>
        <authorList>
            <person name="Kang J."/>
        </authorList>
    </citation>
    <scope>NUCLEOTIDE SEQUENCE [LARGE SCALE GENOMIC DNA]</scope>
    <source>
        <strain evidence="1 2">DCY113</strain>
    </source>
</reference>
<protein>
    <submittedName>
        <fullName evidence="1">DUF4054 domain-containing protein</fullName>
    </submittedName>
</protein>
<sequence>MTFDPVAFRAAFPAFQETPDAAILVWASIVEQSPMASWFACAPLTQQQLIVAHIGYMLANANSIGNSQGGGAVVSGTEGSVSASFVAPPVKDGLEYYLSSSTYGQMLWAMLNISSAGGVYVGGLPERHAFRKVGGTFR</sequence>
<organism evidence="1 2">
    <name type="scientific">Paraburkholderia panacisoli</name>
    <dbReference type="NCBI Taxonomy" id="2603818"/>
    <lineage>
        <taxon>Bacteria</taxon>
        <taxon>Pseudomonadati</taxon>
        <taxon>Pseudomonadota</taxon>
        <taxon>Betaproteobacteria</taxon>
        <taxon>Burkholderiales</taxon>
        <taxon>Burkholderiaceae</taxon>
        <taxon>Paraburkholderia</taxon>
    </lineage>
</organism>
<dbReference type="InterPro" id="IPR025127">
    <property type="entry name" value="DUF4054"/>
</dbReference>
<name>A0A5B0HDH0_9BURK</name>
<gene>
    <name evidence="1" type="ORF">FVF58_09545</name>
</gene>
<keyword evidence="2" id="KW-1185">Reference proteome</keyword>